<organism evidence="2 3">
    <name type="scientific">Anaeramoeba flamelloides</name>
    <dbReference type="NCBI Taxonomy" id="1746091"/>
    <lineage>
        <taxon>Eukaryota</taxon>
        <taxon>Metamonada</taxon>
        <taxon>Anaeramoebidae</taxon>
        <taxon>Anaeramoeba</taxon>
    </lineage>
</organism>
<gene>
    <name evidence="2" type="ORF">M0813_04544</name>
</gene>
<name>A0ABQ8XMY5_9EUKA</name>
<feature type="compositionally biased region" description="Polar residues" evidence="1">
    <location>
        <begin position="152"/>
        <end position="161"/>
    </location>
</feature>
<evidence type="ECO:0000313" key="2">
    <source>
        <dbReference type="EMBL" id="KAJ6232739.1"/>
    </source>
</evidence>
<evidence type="ECO:0000313" key="3">
    <source>
        <dbReference type="Proteomes" id="UP001150062"/>
    </source>
</evidence>
<protein>
    <submittedName>
        <fullName evidence="2">Uncharacterized protein</fullName>
    </submittedName>
</protein>
<dbReference type="Proteomes" id="UP001150062">
    <property type="component" value="Unassembled WGS sequence"/>
</dbReference>
<dbReference type="EMBL" id="JAOAOG010000288">
    <property type="protein sequence ID" value="KAJ6232739.1"/>
    <property type="molecule type" value="Genomic_DNA"/>
</dbReference>
<feature type="compositionally biased region" description="Basic residues" evidence="1">
    <location>
        <begin position="162"/>
        <end position="172"/>
    </location>
</feature>
<keyword evidence="3" id="KW-1185">Reference proteome</keyword>
<evidence type="ECO:0000256" key="1">
    <source>
        <dbReference type="SAM" id="MobiDB-lite"/>
    </source>
</evidence>
<accession>A0ABQ8XMY5</accession>
<proteinExistence type="predicted"/>
<reference evidence="2" key="1">
    <citation type="submission" date="2022-08" db="EMBL/GenBank/DDBJ databases">
        <title>Novel sulfate-reducing endosymbionts in the free-living metamonad Anaeramoeba.</title>
        <authorList>
            <person name="Jerlstrom-Hultqvist J."/>
            <person name="Cepicka I."/>
            <person name="Gallot-Lavallee L."/>
            <person name="Salas-Leiva D."/>
            <person name="Curtis B.A."/>
            <person name="Zahonova K."/>
            <person name="Pipaliya S."/>
            <person name="Dacks J."/>
            <person name="Roger A.J."/>
        </authorList>
    </citation>
    <scope>NUCLEOTIDE SEQUENCE</scope>
    <source>
        <strain evidence="2">Schooner1</strain>
    </source>
</reference>
<feature type="region of interest" description="Disordered" evidence="1">
    <location>
        <begin position="146"/>
        <end position="172"/>
    </location>
</feature>
<sequence>MMETFSHNFTHKLYELKQLGLEINPIILETSNTFDNTSTQELSITTFFSSTELSSEIIFDNNTNEKQTEKEKFDSIVQEGISLIDGLKKEIQHQLDHLAQQKEECFQSLSFKPKHECSEEQFNFICFPNVNKFQIIDRTIHRRKNIQKKNPKSSNQLFSPQQRRRIAKRKHQCKTLTKKARLGLPSINHSTSQNNN</sequence>
<comment type="caution">
    <text evidence="2">The sequence shown here is derived from an EMBL/GenBank/DDBJ whole genome shotgun (WGS) entry which is preliminary data.</text>
</comment>